<sequence>MLNPSLKKILCGLVCVSVGLTAACGKKDAELKTSEHAGSGKPAVSKPKLNDTGITWGGNYPADINEDCSATILSEKLAEGEVLEGDILAAQDCAQGADAKAQKNDDGFAAFSYQKISQSGEQLPADAEQWRCVSDTITGLMWEIKEPADEIYGNAGLHDADDLFMWYYGDVTANGGAVGNWNSEYNQCAGYVAGQPATYCNVSEFVSRVNEASLCGSKDWRVPTRAELESLVHYGTTRPAVDVNFFPDTVNDYYWSISPVVGSKDTAWAISFQFGFSAPLRRDNPRTVRLVRNAN</sequence>
<evidence type="ECO:0000313" key="3">
    <source>
        <dbReference type="Proteomes" id="UP001169760"/>
    </source>
</evidence>
<name>A0AAW7X4Z4_9GAMM</name>
<dbReference type="Pfam" id="PF07603">
    <property type="entry name" value="Lcl_C"/>
    <property type="match status" value="1"/>
</dbReference>
<comment type="caution">
    <text evidence="2">The sequence shown here is derived from an EMBL/GenBank/DDBJ whole genome shotgun (WGS) entry which is preliminary data.</text>
</comment>
<protein>
    <submittedName>
        <fullName evidence="2">DUF1566 domain-containing protein</fullName>
    </submittedName>
</protein>
<dbReference type="Proteomes" id="UP001169760">
    <property type="component" value="Unassembled WGS sequence"/>
</dbReference>
<evidence type="ECO:0000259" key="1">
    <source>
        <dbReference type="Pfam" id="PF07603"/>
    </source>
</evidence>
<evidence type="ECO:0000313" key="2">
    <source>
        <dbReference type="EMBL" id="MDO6422895.1"/>
    </source>
</evidence>
<proteinExistence type="predicted"/>
<dbReference type="InterPro" id="IPR011460">
    <property type="entry name" value="Lcl_C"/>
</dbReference>
<organism evidence="2 3">
    <name type="scientific">Saccharophagus degradans</name>
    <dbReference type="NCBI Taxonomy" id="86304"/>
    <lineage>
        <taxon>Bacteria</taxon>
        <taxon>Pseudomonadati</taxon>
        <taxon>Pseudomonadota</taxon>
        <taxon>Gammaproteobacteria</taxon>
        <taxon>Cellvibrionales</taxon>
        <taxon>Cellvibrionaceae</taxon>
        <taxon>Saccharophagus</taxon>
    </lineage>
</organism>
<accession>A0AAW7X4Z4</accession>
<reference evidence="2" key="1">
    <citation type="submission" date="2023-07" db="EMBL/GenBank/DDBJ databases">
        <title>Genome content predicts the carbon catabolic preferences of heterotrophic bacteria.</title>
        <authorList>
            <person name="Gralka M."/>
        </authorList>
    </citation>
    <scope>NUCLEOTIDE SEQUENCE</scope>
    <source>
        <strain evidence="2">I3M17_2</strain>
    </source>
</reference>
<dbReference type="EMBL" id="JAUOPB010000007">
    <property type="protein sequence ID" value="MDO6422895.1"/>
    <property type="molecule type" value="Genomic_DNA"/>
</dbReference>
<dbReference type="RefSeq" id="WP_303492765.1">
    <property type="nucleotide sequence ID" value="NZ_JAUOPB010000007.1"/>
</dbReference>
<feature type="domain" description="Lcl C-terminal" evidence="1">
    <location>
        <begin position="132"/>
        <end position="292"/>
    </location>
</feature>
<dbReference type="PROSITE" id="PS51257">
    <property type="entry name" value="PROKAR_LIPOPROTEIN"/>
    <property type="match status" value="1"/>
</dbReference>
<gene>
    <name evidence="2" type="ORF">Q4521_10460</name>
</gene>
<dbReference type="AlphaFoldDB" id="A0AAW7X4Z4"/>